<evidence type="ECO:0000256" key="1">
    <source>
        <dbReference type="ARBA" id="ARBA00004141"/>
    </source>
</evidence>
<dbReference type="GO" id="GO:0005743">
    <property type="term" value="C:mitochondrial inner membrane"/>
    <property type="evidence" value="ECO:0007669"/>
    <property type="project" value="TreeGrafter"/>
</dbReference>
<organism evidence="15 16">
    <name type="scientific">Diaporthe helianthi</name>
    <dbReference type="NCBI Taxonomy" id="158607"/>
    <lineage>
        <taxon>Eukaryota</taxon>
        <taxon>Fungi</taxon>
        <taxon>Dikarya</taxon>
        <taxon>Ascomycota</taxon>
        <taxon>Pezizomycotina</taxon>
        <taxon>Sordariomycetes</taxon>
        <taxon>Sordariomycetidae</taxon>
        <taxon>Diaporthales</taxon>
        <taxon>Diaporthaceae</taxon>
        <taxon>Diaporthe</taxon>
    </lineage>
</organism>
<gene>
    <name evidence="15" type="ORF">DHEL01_v206125</name>
</gene>
<feature type="transmembrane region" description="Helical" evidence="12">
    <location>
        <begin position="48"/>
        <end position="71"/>
    </location>
</feature>
<keyword evidence="5" id="KW-0677">Repeat</keyword>
<dbReference type="FunFam" id="3.40.50.300:FF:000240">
    <property type="entry name" value="ABC transporter B family member 20"/>
    <property type="match status" value="1"/>
</dbReference>
<keyword evidence="9 12" id="KW-0472">Membrane</keyword>
<dbReference type="FunFam" id="3.40.50.300:FF:000913">
    <property type="entry name" value="ABC multidrug transporter SitT"/>
    <property type="match status" value="1"/>
</dbReference>
<dbReference type="OrthoDB" id="416786at2759"/>
<dbReference type="GO" id="GO:0005524">
    <property type="term" value="F:ATP binding"/>
    <property type="evidence" value="ECO:0007669"/>
    <property type="project" value="UniProtKB-KW"/>
</dbReference>
<dbReference type="SMART" id="SM00382">
    <property type="entry name" value="AAA"/>
    <property type="match status" value="2"/>
</dbReference>
<feature type="region of interest" description="Disordered" evidence="11">
    <location>
        <begin position="636"/>
        <end position="699"/>
    </location>
</feature>
<dbReference type="Pfam" id="PF00664">
    <property type="entry name" value="ABC_membrane"/>
    <property type="match status" value="2"/>
</dbReference>
<evidence type="ECO:0000256" key="12">
    <source>
        <dbReference type="SAM" id="Phobius"/>
    </source>
</evidence>
<dbReference type="PANTHER" id="PTHR43394:SF11">
    <property type="entry name" value="ATP-BINDING CASSETTE TRANSPORTER"/>
    <property type="match status" value="1"/>
</dbReference>
<evidence type="ECO:0000256" key="2">
    <source>
        <dbReference type="ARBA" id="ARBA00007577"/>
    </source>
</evidence>
<keyword evidence="8 12" id="KW-1133">Transmembrane helix</keyword>
<dbReference type="PROSITE" id="PS50893">
    <property type="entry name" value="ABC_TRANSPORTER_2"/>
    <property type="match status" value="2"/>
</dbReference>
<feature type="domain" description="ABC transmembrane type-1" evidence="14">
    <location>
        <begin position="724"/>
        <end position="1013"/>
    </location>
</feature>
<dbReference type="InParanoid" id="A0A2P5HZ15"/>
<dbReference type="InterPro" id="IPR003439">
    <property type="entry name" value="ABC_transporter-like_ATP-bd"/>
</dbReference>
<dbReference type="STRING" id="158607.A0A2P5HZ15"/>
<feature type="transmembrane region" description="Helical" evidence="12">
    <location>
        <begin position="199"/>
        <end position="221"/>
    </location>
</feature>
<dbReference type="InterPro" id="IPR011527">
    <property type="entry name" value="ABC1_TM_dom"/>
</dbReference>
<evidence type="ECO:0000256" key="10">
    <source>
        <dbReference type="ARBA" id="ARBA00023180"/>
    </source>
</evidence>
<evidence type="ECO:0000256" key="5">
    <source>
        <dbReference type="ARBA" id="ARBA00022737"/>
    </source>
</evidence>
<feature type="transmembrane region" description="Helical" evidence="12">
    <location>
        <begin position="720"/>
        <end position="747"/>
    </location>
</feature>
<dbReference type="InterPro" id="IPR036640">
    <property type="entry name" value="ABC1_TM_sf"/>
</dbReference>
<dbReference type="GO" id="GO:0015421">
    <property type="term" value="F:ABC-type oligopeptide transporter activity"/>
    <property type="evidence" value="ECO:0007669"/>
    <property type="project" value="TreeGrafter"/>
</dbReference>
<evidence type="ECO:0000259" key="14">
    <source>
        <dbReference type="PROSITE" id="PS50929"/>
    </source>
</evidence>
<evidence type="ECO:0000256" key="8">
    <source>
        <dbReference type="ARBA" id="ARBA00022989"/>
    </source>
</evidence>
<feature type="compositionally biased region" description="Basic and acidic residues" evidence="11">
    <location>
        <begin position="682"/>
        <end position="695"/>
    </location>
</feature>
<dbReference type="Pfam" id="PF00005">
    <property type="entry name" value="ABC_tran"/>
    <property type="match status" value="2"/>
</dbReference>
<evidence type="ECO:0000256" key="7">
    <source>
        <dbReference type="ARBA" id="ARBA00022840"/>
    </source>
</evidence>
<dbReference type="InterPro" id="IPR027417">
    <property type="entry name" value="P-loop_NTPase"/>
</dbReference>
<feature type="transmembrane region" description="Helical" evidence="12">
    <location>
        <begin position="174"/>
        <end position="193"/>
    </location>
</feature>
<feature type="transmembrane region" description="Helical" evidence="12">
    <location>
        <begin position="868"/>
        <end position="889"/>
    </location>
</feature>
<dbReference type="Proteomes" id="UP000094444">
    <property type="component" value="Unassembled WGS sequence"/>
</dbReference>
<evidence type="ECO:0000313" key="16">
    <source>
        <dbReference type="Proteomes" id="UP000094444"/>
    </source>
</evidence>
<dbReference type="EMBL" id="MAVT02000481">
    <property type="protein sequence ID" value="POS75483.1"/>
    <property type="molecule type" value="Genomic_DNA"/>
</dbReference>
<dbReference type="GO" id="GO:0016887">
    <property type="term" value="F:ATP hydrolysis activity"/>
    <property type="evidence" value="ECO:0007669"/>
    <property type="project" value="InterPro"/>
</dbReference>
<dbReference type="Gene3D" id="3.40.50.300">
    <property type="entry name" value="P-loop containing nucleotide triphosphate hydrolases"/>
    <property type="match status" value="2"/>
</dbReference>
<dbReference type="InterPro" id="IPR017871">
    <property type="entry name" value="ABC_transporter-like_CS"/>
</dbReference>
<dbReference type="PANTHER" id="PTHR43394">
    <property type="entry name" value="ATP-DEPENDENT PERMEASE MDL1, MITOCHONDRIAL"/>
    <property type="match status" value="1"/>
</dbReference>
<dbReference type="CDD" id="cd18578">
    <property type="entry name" value="ABC_6TM_Pgp_ABCB1_D2_like"/>
    <property type="match status" value="1"/>
</dbReference>
<comment type="similarity">
    <text evidence="2">Belongs to the ABC transporter superfamily. ABCB family. Multidrug resistance exporter (TC 3.A.1.201) subfamily.</text>
</comment>
<dbReference type="PROSITE" id="PS00211">
    <property type="entry name" value="ABC_TRANSPORTER_1"/>
    <property type="match status" value="2"/>
</dbReference>
<feature type="transmembrane region" description="Helical" evidence="12">
    <location>
        <begin position="98"/>
        <end position="123"/>
    </location>
</feature>
<dbReference type="GO" id="GO:0090374">
    <property type="term" value="P:oligopeptide export from mitochondrion"/>
    <property type="evidence" value="ECO:0007669"/>
    <property type="project" value="TreeGrafter"/>
</dbReference>
<feature type="transmembrane region" description="Helical" evidence="12">
    <location>
        <begin position="278"/>
        <end position="299"/>
    </location>
</feature>
<dbReference type="SUPFAM" id="SSF52540">
    <property type="entry name" value="P-loop containing nucleoside triphosphate hydrolases"/>
    <property type="match status" value="2"/>
</dbReference>
<feature type="compositionally biased region" description="Low complexity" evidence="11">
    <location>
        <begin position="644"/>
        <end position="657"/>
    </location>
</feature>
<reference evidence="15" key="1">
    <citation type="submission" date="2017-09" db="EMBL/GenBank/DDBJ databases">
        <title>Polyketide synthases of a Diaporthe helianthi virulent isolate.</title>
        <authorList>
            <person name="Baroncelli R."/>
        </authorList>
    </citation>
    <scope>NUCLEOTIDE SEQUENCE [LARGE SCALE GENOMIC DNA]</scope>
    <source>
        <strain evidence="15">7/96</strain>
    </source>
</reference>
<proteinExistence type="inferred from homology"/>
<keyword evidence="7" id="KW-0067">ATP-binding</keyword>
<evidence type="ECO:0000313" key="15">
    <source>
        <dbReference type="EMBL" id="POS75483.1"/>
    </source>
</evidence>
<evidence type="ECO:0000256" key="9">
    <source>
        <dbReference type="ARBA" id="ARBA00023136"/>
    </source>
</evidence>
<dbReference type="SUPFAM" id="SSF90123">
    <property type="entry name" value="ABC transporter transmembrane region"/>
    <property type="match status" value="2"/>
</dbReference>
<comment type="caution">
    <text evidence="15">The sequence shown here is derived from an EMBL/GenBank/DDBJ whole genome shotgun (WGS) entry which is preliminary data.</text>
</comment>
<accession>A0A2P5HZ15</accession>
<feature type="transmembrane region" description="Helical" evidence="12">
    <location>
        <begin position="311"/>
        <end position="329"/>
    </location>
</feature>
<dbReference type="InterPro" id="IPR039421">
    <property type="entry name" value="Type_1_exporter"/>
</dbReference>
<feature type="transmembrane region" description="Helical" evidence="12">
    <location>
        <begin position="984"/>
        <end position="1008"/>
    </location>
</feature>
<protein>
    <submittedName>
        <fullName evidence="15">ABC transporter</fullName>
    </submittedName>
</protein>
<name>A0A2P5HZ15_DIAHE</name>
<feature type="transmembrane region" description="Helical" evidence="12">
    <location>
        <begin position="948"/>
        <end position="972"/>
    </location>
</feature>
<evidence type="ECO:0000259" key="13">
    <source>
        <dbReference type="PROSITE" id="PS50893"/>
    </source>
</evidence>
<keyword evidence="6" id="KW-0547">Nucleotide-binding</keyword>
<dbReference type="InterPro" id="IPR003593">
    <property type="entry name" value="AAA+_ATPase"/>
</dbReference>
<keyword evidence="16" id="KW-1185">Reference proteome</keyword>
<keyword evidence="4 12" id="KW-0812">Transmembrane</keyword>
<keyword evidence="10" id="KW-0325">Glycoprotein</keyword>
<evidence type="ECO:0000256" key="4">
    <source>
        <dbReference type="ARBA" id="ARBA00022692"/>
    </source>
</evidence>
<keyword evidence="3" id="KW-0813">Transport</keyword>
<dbReference type="CDD" id="cd18577">
    <property type="entry name" value="ABC_6TM_Pgp_ABCB1_D1_like"/>
    <property type="match status" value="1"/>
</dbReference>
<feature type="domain" description="ABC transporter" evidence="13">
    <location>
        <begin position="376"/>
        <end position="625"/>
    </location>
</feature>
<dbReference type="Gene3D" id="1.20.1560.10">
    <property type="entry name" value="ABC transporter type 1, transmembrane domain"/>
    <property type="match status" value="2"/>
</dbReference>
<feature type="domain" description="ABC transporter" evidence="13">
    <location>
        <begin position="1048"/>
        <end position="1286"/>
    </location>
</feature>
<sequence length="1308" mass="140723">MSAAVELLQLTNAEQRILDEQKTGLQNENKPVPSVRGVLSYAGTLERIFMAVGCLCCIIAGALNPLLTVIYGQLVGAFQDFTNGTIDGSQLSSRVSRFALYFVYLAVGMFVFIYIATVTFFLCAERITRRLRLTYLKAVLRQNIAFFDVLGVGQVTSTLNSDVHLVHEAISGKVSLTLTASATCVTAFIITYVEYWKLALVLMSTVAAMTAANSLGTRLAVRYSKSALAASSQSNSVAEEALRSYKHVAAFGIHQELQDKYCRQLRYARSQSLKARSAVALMTATFMGVMYLSSGLSFWQGSRFLVAGEMSSSAIITCSMAIIISSLTIGKVAPNAQAFVTGIASASRLLEAIRRISPLDPFSTSGLKPDDISGEIRFKAIKLVYPSRPDALALDGLDFTVPAGKMTAVLGPSGCGKSSIIGLIERFYDPVAGSITLGNIDIRELNLQWLRQQVSLVSQEPVLFRTTLFENISYGLVEGKKGPSSIGSAAEWVRQRVIEAAKMANAHDFILTLPQGYETDVGSMGTQLSGGQRQRIAIARAVISNPKILLLDEATAALDTKSERLVMDALQRASRGRTTIFITHRLSSIKHADQIIVMSGGRVVESGTHESLANAQGGVYAAALDQQRLLPQAKVSEADGFDGSSSQASTSYIQSSTRHVSKDELAEEVLEEKKKPNVKTSKSVEDIEAGNRDTGEAPDTTSYSVGSLIKLASSLNRPELPLVLTALICCLLSGAVVPVQSLFFAHSVDSLSLPPSMYSELRSQVDFWSLMYLMLGVVAFTTWSIQGLCLGYCSEALTLRARARALRSILSQDVAFFDRPKHATGALASVLSTSAAQLAGLGGAVLSTVLTAFATLAGGIVLSLVVGWRLALVCTSTVPLVLASGWLRLRVLASIEARVRDAHAGSAAYAADALVSIRTVATLCLEDHVLKRYDGIVSRASATNTRSILSASALYAASQSMVFLVAALGFWYGGTLIADHSYTMFQYFVCFAALVSGSQSVGAVFSFAPDISKAMHAGRDFKRLLDAKPKIDVWSEAGGELSDCKGMIELHGVSFSYENRPGTMALQNISLKIQPRQTVALVGHSGCGKSTIISLLERFFDPDQGRVTVDGVDLRSLNIRKYRSLTSLVGQEPVLYQGTIRQNIVLGAGREAVTEQEIESACRDANILAFIQSLPDGFATEVGSSGVMLSGGQRQRLAIARALLRDSPILLLDEATSALDGESEAAVQVALNTASRNRTTITVAHRLRTVRDADLICVMARGRIVEQGTHDQLMKLRGQYAEMVQLQSLEESTPMLETVGEHTGEINL</sequence>
<comment type="subcellular location">
    <subcellularLocation>
        <location evidence="1">Membrane</location>
        <topology evidence="1">Multi-pass membrane protein</topology>
    </subcellularLocation>
</comment>
<evidence type="ECO:0000256" key="3">
    <source>
        <dbReference type="ARBA" id="ARBA00022448"/>
    </source>
</evidence>
<feature type="domain" description="ABC transmembrane type-1" evidence="14">
    <location>
        <begin position="51"/>
        <end position="341"/>
    </location>
</feature>
<feature type="transmembrane region" description="Helical" evidence="12">
    <location>
        <begin position="838"/>
        <end position="862"/>
    </location>
</feature>
<dbReference type="CDD" id="cd03249">
    <property type="entry name" value="ABC_MTABC3_MDL1_MDL2"/>
    <property type="match status" value="2"/>
</dbReference>
<evidence type="ECO:0000256" key="11">
    <source>
        <dbReference type="SAM" id="MobiDB-lite"/>
    </source>
</evidence>
<feature type="transmembrane region" description="Helical" evidence="12">
    <location>
        <begin position="767"/>
        <end position="793"/>
    </location>
</feature>
<dbReference type="PROSITE" id="PS50929">
    <property type="entry name" value="ABC_TM1F"/>
    <property type="match status" value="2"/>
</dbReference>
<evidence type="ECO:0000256" key="6">
    <source>
        <dbReference type="ARBA" id="ARBA00022741"/>
    </source>
</evidence>